<dbReference type="SUPFAM" id="SSF51735">
    <property type="entry name" value="NAD(P)-binding Rossmann-fold domains"/>
    <property type="match status" value="1"/>
</dbReference>
<dbReference type="PRINTS" id="PR00081">
    <property type="entry name" value="GDHRDH"/>
</dbReference>
<comment type="similarity">
    <text evidence="1">Belongs to the short-chain dehydrogenases/reductases (SDR) family.</text>
</comment>
<dbReference type="EMBL" id="JABMOJ010000515">
    <property type="protein sequence ID" value="NQV66405.1"/>
    <property type="molecule type" value="Genomic_DNA"/>
</dbReference>
<gene>
    <name evidence="3" type="ORF">HQ497_13670</name>
</gene>
<accession>A0A973A9P4</accession>
<dbReference type="EC" id="1.1.1.47" evidence="3"/>
<organism evidence="3 4">
    <name type="scientific">SAR86 cluster bacterium</name>
    <dbReference type="NCBI Taxonomy" id="2030880"/>
    <lineage>
        <taxon>Bacteria</taxon>
        <taxon>Pseudomonadati</taxon>
        <taxon>Pseudomonadota</taxon>
        <taxon>Gammaproteobacteria</taxon>
        <taxon>SAR86 cluster</taxon>
    </lineage>
</organism>
<dbReference type="GO" id="GO:0047936">
    <property type="term" value="F:glucose 1-dehydrogenase [NAD(P)+] activity"/>
    <property type="evidence" value="ECO:0007669"/>
    <property type="project" value="UniProtKB-EC"/>
</dbReference>
<dbReference type="Pfam" id="PF13561">
    <property type="entry name" value="adh_short_C2"/>
    <property type="match status" value="1"/>
</dbReference>
<dbReference type="PANTHER" id="PTHR42760:SF5">
    <property type="entry name" value="2-DEHYDRO-3-DEOXY-D-GLUCONATE 5-DEHYDROGENASE"/>
    <property type="match status" value="1"/>
</dbReference>
<dbReference type="PROSITE" id="PS00061">
    <property type="entry name" value="ADH_SHORT"/>
    <property type="match status" value="1"/>
</dbReference>
<dbReference type="Gene3D" id="3.40.50.720">
    <property type="entry name" value="NAD(P)-binding Rossmann-like Domain"/>
    <property type="match status" value="1"/>
</dbReference>
<reference evidence="3" key="1">
    <citation type="submission" date="2020-05" db="EMBL/GenBank/DDBJ databases">
        <title>Sulfur intermediates as new biogeochemical hubs in an aquatic model microbial ecosystem.</title>
        <authorList>
            <person name="Vigneron A."/>
        </authorList>
    </citation>
    <scope>NUCLEOTIDE SEQUENCE</scope>
    <source>
        <strain evidence="3">Bin.250</strain>
    </source>
</reference>
<dbReference type="FunFam" id="3.40.50.720:FF:000084">
    <property type="entry name" value="Short-chain dehydrogenase reductase"/>
    <property type="match status" value="1"/>
</dbReference>
<evidence type="ECO:0000313" key="4">
    <source>
        <dbReference type="Proteomes" id="UP000754644"/>
    </source>
</evidence>
<dbReference type="PRINTS" id="PR00080">
    <property type="entry name" value="SDRFAMILY"/>
</dbReference>
<evidence type="ECO:0000256" key="2">
    <source>
        <dbReference type="ARBA" id="ARBA00023002"/>
    </source>
</evidence>
<protein>
    <submittedName>
        <fullName evidence="3">Glucose 1-dehydrogenase</fullName>
        <ecNumber evidence="3">1.1.1.47</ecNumber>
    </submittedName>
</protein>
<comment type="caution">
    <text evidence="3">The sequence shown here is derived from an EMBL/GenBank/DDBJ whole genome shotgun (WGS) entry which is preliminary data.</text>
</comment>
<dbReference type="InterPro" id="IPR036291">
    <property type="entry name" value="NAD(P)-bd_dom_sf"/>
</dbReference>
<dbReference type="NCBIfam" id="NF005559">
    <property type="entry name" value="PRK07231.1"/>
    <property type="match status" value="1"/>
</dbReference>
<evidence type="ECO:0000313" key="3">
    <source>
        <dbReference type="EMBL" id="NQV66405.1"/>
    </source>
</evidence>
<name>A0A973A9P4_9GAMM</name>
<keyword evidence="2 3" id="KW-0560">Oxidoreductase</keyword>
<proteinExistence type="inferred from homology"/>
<dbReference type="AlphaFoldDB" id="A0A973A9P4"/>
<dbReference type="PANTHER" id="PTHR42760">
    <property type="entry name" value="SHORT-CHAIN DEHYDROGENASES/REDUCTASES FAMILY MEMBER"/>
    <property type="match status" value="1"/>
</dbReference>
<evidence type="ECO:0000256" key="1">
    <source>
        <dbReference type="ARBA" id="ARBA00006484"/>
    </source>
</evidence>
<sequence>MKLFDLKGKTAIVTGGNGGIGLGIARGLSEAGANLVIVGRNVQKNQKAVASLRAENRSCLGLACDVSLKEDIDRCIEDTLTEFGRIDILVNNAGVSGGGAPEKLQDEVWDEVLDINLKSVLKFSQAVYPHLKSAGGGKIINIGSMYSIFGSPTVSPYAASKGGVIQLTKSLAVAWARHNIQVNALLPGWISTEMTAPAMDNKAFYELIIARTPVARFGKPEELAGAAVFLASAASDFVTGISLPVDGGYSVT</sequence>
<dbReference type="InterPro" id="IPR002347">
    <property type="entry name" value="SDR_fam"/>
</dbReference>
<dbReference type="InterPro" id="IPR020904">
    <property type="entry name" value="Sc_DH/Rdtase_CS"/>
</dbReference>
<dbReference type="Proteomes" id="UP000754644">
    <property type="component" value="Unassembled WGS sequence"/>
</dbReference>